<feature type="region of interest" description="Disordered" evidence="1">
    <location>
        <begin position="313"/>
        <end position="359"/>
    </location>
</feature>
<dbReference type="CDD" id="cd00303">
    <property type="entry name" value="retropepsin_like"/>
    <property type="match status" value="1"/>
</dbReference>
<dbReference type="PANTHER" id="PTHR15503:SF45">
    <property type="entry name" value="RNA-DIRECTED DNA POLYMERASE HOMOLOG"/>
    <property type="match status" value="1"/>
</dbReference>
<evidence type="ECO:0000313" key="3">
    <source>
        <dbReference type="Proteomes" id="UP001652623"/>
    </source>
</evidence>
<protein>
    <submittedName>
        <fullName evidence="4">Uncharacterized protein LOC132804444</fullName>
    </submittedName>
</protein>
<name>A0ABM4ADL2_ZIZJJ</name>
<evidence type="ECO:0000259" key="2">
    <source>
        <dbReference type="Pfam" id="PF03732"/>
    </source>
</evidence>
<dbReference type="InterPro" id="IPR005162">
    <property type="entry name" value="Retrotrans_gag_dom"/>
</dbReference>
<evidence type="ECO:0000313" key="4">
    <source>
        <dbReference type="RefSeq" id="XP_060674828.1"/>
    </source>
</evidence>
<reference evidence="4" key="1">
    <citation type="submission" date="2025-08" db="UniProtKB">
        <authorList>
            <consortium name="RefSeq"/>
        </authorList>
    </citation>
    <scope>IDENTIFICATION</scope>
    <source>
        <tissue evidence="4">Seedling</tissue>
    </source>
</reference>
<proteinExistence type="predicted"/>
<accession>A0ABM4ADL2</accession>
<dbReference type="Pfam" id="PF13975">
    <property type="entry name" value="gag-asp_proteas"/>
    <property type="match status" value="1"/>
</dbReference>
<dbReference type="PANTHER" id="PTHR15503">
    <property type="entry name" value="LDOC1 RELATED"/>
    <property type="match status" value="1"/>
</dbReference>
<dbReference type="Pfam" id="PF03732">
    <property type="entry name" value="Retrotrans_gag"/>
    <property type="match status" value="1"/>
</dbReference>
<dbReference type="Proteomes" id="UP001652623">
    <property type="component" value="Chromosome 7"/>
</dbReference>
<dbReference type="RefSeq" id="XP_060674828.1">
    <property type="nucleotide sequence ID" value="XM_060818845.1"/>
</dbReference>
<evidence type="ECO:0000256" key="1">
    <source>
        <dbReference type="SAM" id="MobiDB-lite"/>
    </source>
</evidence>
<dbReference type="InterPro" id="IPR021109">
    <property type="entry name" value="Peptidase_aspartic_dom_sf"/>
</dbReference>
<sequence length="558" mass="64075">MSSSEVVVEEARGREVIPEAARKGRGRSKSKDVLTAMETKVVKMELVVADMMERLDRVEQGMEELGGRVKDQVGELRGTMQDTNEANTEAWRQESQAFQAKVMETLSLMQAQLDEFKKSLEETRGDWALCKRAATSGTVTTQQIVSTPRVDAPKPKEFSGRRDAKELDNYMWHMERYFEDFQDEKQKVNTATLYLTNLAAVWWRRKHEEMKKGICAINSWEDLKSELKKQFYPENVANDARKRMKELKHQRSICEYVEQFSGLMLQIPNMSEEDLLFNFMNGLQPWACQELQRRGVQDISTVLTMAETLVEYRRGESSNPKPKNNYIKGGGAKFHKTPQSKEVPRRPPLPNKDWKKGGKPEFKPKENCFLCDGPHWARDCPKRKSLSAMLEERETQEHTQMGCLQLLNSLKASPIPTNNTKNNSLMYVAARINGKDTQVMVDTGVSHNFIRKEEAMRFGLKLKSQWWLKTMNAEVKPLDGMARNVELHLGTWQGNVNFSVAPMDDFDIVLGMEFLREFNVVPLPRYNTVCIMEGGPCMIPTMHKPSTSNRLSAMQLKK</sequence>
<dbReference type="InterPro" id="IPR032567">
    <property type="entry name" value="RTL1-rel"/>
</dbReference>
<dbReference type="SUPFAM" id="SSF50630">
    <property type="entry name" value="Acid proteases"/>
    <property type="match status" value="1"/>
</dbReference>
<organism evidence="3 4">
    <name type="scientific">Ziziphus jujuba</name>
    <name type="common">Chinese jujube</name>
    <name type="synonym">Ziziphus sativa</name>
    <dbReference type="NCBI Taxonomy" id="326968"/>
    <lineage>
        <taxon>Eukaryota</taxon>
        <taxon>Viridiplantae</taxon>
        <taxon>Streptophyta</taxon>
        <taxon>Embryophyta</taxon>
        <taxon>Tracheophyta</taxon>
        <taxon>Spermatophyta</taxon>
        <taxon>Magnoliopsida</taxon>
        <taxon>eudicotyledons</taxon>
        <taxon>Gunneridae</taxon>
        <taxon>Pentapetalae</taxon>
        <taxon>rosids</taxon>
        <taxon>fabids</taxon>
        <taxon>Rosales</taxon>
        <taxon>Rhamnaceae</taxon>
        <taxon>Paliureae</taxon>
        <taxon>Ziziphus</taxon>
    </lineage>
</organism>
<dbReference type="Gene3D" id="2.40.70.10">
    <property type="entry name" value="Acid Proteases"/>
    <property type="match status" value="1"/>
</dbReference>
<keyword evidence="3" id="KW-1185">Reference proteome</keyword>
<feature type="domain" description="Retrotransposon gag" evidence="2">
    <location>
        <begin position="191"/>
        <end position="285"/>
    </location>
</feature>
<gene>
    <name evidence="4" type="primary">LOC132804444</name>
</gene>
<dbReference type="GeneID" id="132804444"/>